<dbReference type="Proteomes" id="UP000291933">
    <property type="component" value="Unassembled WGS sequence"/>
</dbReference>
<evidence type="ECO:0000313" key="2">
    <source>
        <dbReference type="EMBL" id="TBT95579.1"/>
    </source>
</evidence>
<evidence type="ECO:0000313" key="3">
    <source>
        <dbReference type="Proteomes" id="UP000291933"/>
    </source>
</evidence>
<dbReference type="RefSeq" id="WP_131171230.1">
    <property type="nucleotide sequence ID" value="NZ_FXTL01000003.1"/>
</dbReference>
<gene>
    <name evidence="2" type="ORF">ET996_03755</name>
</gene>
<proteinExistence type="predicted"/>
<name>A0A4Q9KP21_PROTD</name>
<comment type="caution">
    <text evidence="2">The sequence shown here is derived from an EMBL/GenBank/DDBJ whole genome shotgun (WGS) entry which is preliminary data.</text>
</comment>
<accession>A0A4Q9KP21</accession>
<keyword evidence="1" id="KW-0472">Membrane</keyword>
<protein>
    <recommendedName>
        <fullName evidence="4">Aromatic ring-opening dioxygenase LigA</fullName>
    </recommendedName>
</protein>
<evidence type="ECO:0008006" key="4">
    <source>
        <dbReference type="Google" id="ProtNLM"/>
    </source>
</evidence>
<sequence length="202" mass="20899">MLRSTFDRLVSYVGLLIAAVLLVVAGLAFWGQSFATGTVRDQLAAQRITMPVAAAMAGLSDADKAALTPFAGQPLDNGDAAKAYADHYIQAHMNASSGGKTYAEVSGVCNAAKKADPTMAQDATKQACDLRETLFMGDTLRSMLLTAYAFGTIGKIAFWGFVATGLAGLGMLVLSVLGLGHARRAGEAVVGAPVVIANRTEA</sequence>
<organism evidence="2 3">
    <name type="scientific">Propioniciclava tarda</name>
    <dbReference type="NCBI Taxonomy" id="433330"/>
    <lineage>
        <taxon>Bacteria</taxon>
        <taxon>Bacillati</taxon>
        <taxon>Actinomycetota</taxon>
        <taxon>Actinomycetes</taxon>
        <taxon>Propionibacteriales</taxon>
        <taxon>Propionibacteriaceae</taxon>
        <taxon>Propioniciclava</taxon>
    </lineage>
</organism>
<feature type="transmembrane region" description="Helical" evidence="1">
    <location>
        <begin position="156"/>
        <end position="177"/>
    </location>
</feature>
<keyword evidence="1" id="KW-0812">Transmembrane</keyword>
<dbReference type="EMBL" id="SDMR01000003">
    <property type="protein sequence ID" value="TBT95579.1"/>
    <property type="molecule type" value="Genomic_DNA"/>
</dbReference>
<dbReference type="OrthoDB" id="3378428at2"/>
<keyword evidence="1" id="KW-1133">Transmembrane helix</keyword>
<keyword evidence="3" id="KW-1185">Reference proteome</keyword>
<reference evidence="2 3" key="1">
    <citation type="submission" date="2019-01" db="EMBL/GenBank/DDBJ databases">
        <title>Lactibacter flavus gen. nov., sp. nov., a novel bacterium of the family Propionibacteriaceae isolated from raw milk and dairy products.</title>
        <authorList>
            <person name="Huptas C."/>
            <person name="Wenning M."/>
            <person name="Breitenwieser F."/>
            <person name="Doll E."/>
            <person name="Von Neubeck M."/>
            <person name="Busse H.-J."/>
            <person name="Scherer S."/>
        </authorList>
    </citation>
    <scope>NUCLEOTIDE SEQUENCE [LARGE SCALE GENOMIC DNA]</scope>
    <source>
        <strain evidence="2 3">DSM 22130</strain>
    </source>
</reference>
<feature type="transmembrane region" description="Helical" evidence="1">
    <location>
        <begin position="12"/>
        <end position="31"/>
    </location>
</feature>
<dbReference type="AlphaFoldDB" id="A0A4Q9KP21"/>
<evidence type="ECO:0000256" key="1">
    <source>
        <dbReference type="SAM" id="Phobius"/>
    </source>
</evidence>